<dbReference type="AlphaFoldDB" id="A5DCR1"/>
<dbReference type="Proteomes" id="UP000001997">
    <property type="component" value="Unassembled WGS sequence"/>
</dbReference>
<evidence type="ECO:0000313" key="3">
    <source>
        <dbReference type="Proteomes" id="UP000001997"/>
    </source>
</evidence>
<feature type="compositionally biased region" description="Polar residues" evidence="1">
    <location>
        <begin position="243"/>
        <end position="275"/>
    </location>
</feature>
<accession>A5DCR1</accession>
<name>A5DCR1_PICGU</name>
<gene>
    <name evidence="2" type="ORF">PGUG_01066</name>
</gene>
<proteinExistence type="predicted"/>
<dbReference type="GeneID" id="5128918"/>
<dbReference type="VEuPathDB" id="FungiDB:PGUG_01066"/>
<keyword evidence="3" id="KW-1185">Reference proteome</keyword>
<dbReference type="EMBL" id="CH408155">
    <property type="protein sequence ID" value="EDK36968.2"/>
    <property type="molecule type" value="Genomic_DNA"/>
</dbReference>
<dbReference type="OMA" id="NCTRRIH"/>
<reference evidence="2 3" key="1">
    <citation type="journal article" date="2009" name="Nature">
        <title>Evolution of pathogenicity and sexual reproduction in eight Candida genomes.</title>
        <authorList>
            <person name="Butler G."/>
            <person name="Rasmussen M.D."/>
            <person name="Lin M.F."/>
            <person name="Santos M.A."/>
            <person name="Sakthikumar S."/>
            <person name="Munro C.A."/>
            <person name="Rheinbay E."/>
            <person name="Grabherr M."/>
            <person name="Forche A."/>
            <person name="Reedy J.L."/>
            <person name="Agrafioti I."/>
            <person name="Arnaud M.B."/>
            <person name="Bates S."/>
            <person name="Brown A.J."/>
            <person name="Brunke S."/>
            <person name="Costanzo M.C."/>
            <person name="Fitzpatrick D.A."/>
            <person name="de Groot P.W."/>
            <person name="Harris D."/>
            <person name="Hoyer L.L."/>
            <person name="Hube B."/>
            <person name="Klis F.M."/>
            <person name="Kodira C."/>
            <person name="Lennard N."/>
            <person name="Logue M.E."/>
            <person name="Martin R."/>
            <person name="Neiman A.M."/>
            <person name="Nikolaou E."/>
            <person name="Quail M.A."/>
            <person name="Quinn J."/>
            <person name="Santos M.C."/>
            <person name="Schmitzberger F.F."/>
            <person name="Sherlock G."/>
            <person name="Shah P."/>
            <person name="Silverstein K.A."/>
            <person name="Skrzypek M.S."/>
            <person name="Soll D."/>
            <person name="Staggs R."/>
            <person name="Stansfield I."/>
            <person name="Stumpf M.P."/>
            <person name="Sudbery P.E."/>
            <person name="Srikantha T."/>
            <person name="Zeng Q."/>
            <person name="Berman J."/>
            <person name="Berriman M."/>
            <person name="Heitman J."/>
            <person name="Gow N.A."/>
            <person name="Lorenz M.C."/>
            <person name="Birren B.W."/>
            <person name="Kellis M."/>
            <person name="Cuomo C.A."/>
        </authorList>
    </citation>
    <scope>NUCLEOTIDE SEQUENCE [LARGE SCALE GENOMIC DNA]</scope>
    <source>
        <strain evidence="3">ATCC 6260 / CBS 566 / DSM 6381 / JCM 1539 / NBRC 10279 / NRRL Y-324</strain>
    </source>
</reference>
<evidence type="ECO:0000313" key="2">
    <source>
        <dbReference type="EMBL" id="EDK36968.2"/>
    </source>
</evidence>
<dbReference type="eggNOG" id="ENOG502SDPA">
    <property type="taxonomic scope" value="Eukaryota"/>
</dbReference>
<dbReference type="RefSeq" id="XP_001487689.2">
    <property type="nucleotide sequence ID" value="XM_001487639.1"/>
</dbReference>
<protein>
    <submittedName>
        <fullName evidence="2">Uncharacterized protein</fullName>
    </submittedName>
</protein>
<dbReference type="OrthoDB" id="2530523at2759"/>
<dbReference type="HOGENOM" id="CLU_083386_0_0_1"/>
<organism evidence="2 3">
    <name type="scientific">Meyerozyma guilliermondii (strain ATCC 6260 / CBS 566 / DSM 6381 / JCM 1539 / NBRC 10279 / NRRL Y-324)</name>
    <name type="common">Yeast</name>
    <name type="synonym">Candida guilliermondii</name>
    <dbReference type="NCBI Taxonomy" id="294746"/>
    <lineage>
        <taxon>Eukaryota</taxon>
        <taxon>Fungi</taxon>
        <taxon>Dikarya</taxon>
        <taxon>Ascomycota</taxon>
        <taxon>Saccharomycotina</taxon>
        <taxon>Pichiomycetes</taxon>
        <taxon>Debaryomycetaceae</taxon>
        <taxon>Meyerozyma</taxon>
    </lineage>
</organism>
<dbReference type="KEGG" id="pgu:PGUG_01066"/>
<feature type="region of interest" description="Disordered" evidence="1">
    <location>
        <begin position="207"/>
        <end position="275"/>
    </location>
</feature>
<evidence type="ECO:0000256" key="1">
    <source>
        <dbReference type="SAM" id="MobiDB-lite"/>
    </source>
</evidence>
<feature type="compositionally biased region" description="Polar residues" evidence="1">
    <location>
        <begin position="207"/>
        <end position="231"/>
    </location>
</feature>
<dbReference type="InParanoid" id="A5DCR1"/>
<sequence>MNTEPRTGVQLERERVTCLLLINTQLMKKAINLYVNILTNQQALQSLPPQNKQSIIESYQNCTRRLHCNLAVLSTVHEKYHSTVPSSAQPNKPQFPVIMSAPPDMPELNQLYTKLQELYPDAVRFLKMKYQQLRKQAQGSPVGQMPGMQNMQNMPQNTQSMPQNTQNMPQGMAQNKPQGMPQNIPQNMQNMSNMSNMSNVPMPQNIMQQTPTYSPALSQASQPAMTPSSATFGGGNKDDFMMPSQQSQFSGFNPQAVNSGYQNVSQEPQMSAMSPQQILQQANTGTMDFYS</sequence>